<dbReference type="RefSeq" id="XP_047775564.1">
    <property type="nucleotide sequence ID" value="XM_047924713.1"/>
</dbReference>
<dbReference type="InterPro" id="IPR050327">
    <property type="entry name" value="Proton-linked_MCT"/>
</dbReference>
<comment type="caution">
    <text evidence="4">The sequence shown here is derived from an EMBL/GenBank/DDBJ whole genome shotgun (WGS) entry which is preliminary data.</text>
</comment>
<keyword evidence="3" id="KW-0472">Membrane</keyword>
<feature type="transmembrane region" description="Helical" evidence="3">
    <location>
        <begin position="62"/>
        <end position="79"/>
    </location>
</feature>
<evidence type="ECO:0000256" key="1">
    <source>
        <dbReference type="ARBA" id="ARBA00004141"/>
    </source>
</evidence>
<sequence>MSQLDPSECPIELTPVALERGREDTASDRLHLREPSTDGTVTSQFEETNVQELPPIDGGWKAWRFVASAFMVEVMVWGWEFSYGIFQDYYTSNPPFQKYSTVSIAAVGTSAIAIQYGETLLLSLFFERYPDLLRPSVWIALGVATLSLLLASFVSQIWLLIMLQGVIFGASGGFLYYPIIVLLPQWFVRRRGLATGFIFAGSGFGGFAFPFLLQALLERYGFRWTLRIWAIATFVIVGIAILGMQPRLPIPKYQRGKRPRFIPPQMHFLKSTLFWLLTICTIMHAMSFYSVSLYIATFTKVISSPLSASIVLAIFNSSGTVCQIVMGHLCDQFPYAWIMAGSTLLSGLAVFLLWGFAQQLTLVFLFVIIYGGFMGGYNALGPASASDCAGNKPEQSSIIWACIFFVRGIAVVVGPLVSGMLYGIGKASQGAHVGYAGHGFRALEVFVGTCTVAASLSSVMMAITRRKAQE</sequence>
<feature type="transmembrane region" description="Helical" evidence="3">
    <location>
        <begin position="138"/>
        <end position="161"/>
    </location>
</feature>
<dbReference type="InterPro" id="IPR036259">
    <property type="entry name" value="MFS_trans_sf"/>
</dbReference>
<keyword evidence="3" id="KW-0812">Transmembrane</keyword>
<dbReference type="SUPFAM" id="SSF103473">
    <property type="entry name" value="MFS general substrate transporter"/>
    <property type="match status" value="1"/>
</dbReference>
<evidence type="ECO:0000256" key="3">
    <source>
        <dbReference type="SAM" id="Phobius"/>
    </source>
</evidence>
<protein>
    <submittedName>
        <fullName evidence="4">MFS general substrate transporter</fullName>
    </submittedName>
</protein>
<feature type="transmembrane region" description="Helical" evidence="3">
    <location>
        <begin position="195"/>
        <end position="216"/>
    </location>
</feature>
<comment type="subcellular location">
    <subcellularLocation>
        <location evidence="1">Membrane</location>
        <topology evidence="1">Multi-pass membrane protein</topology>
    </subcellularLocation>
</comment>
<evidence type="ECO:0000313" key="4">
    <source>
        <dbReference type="EMBL" id="KAH9832646.1"/>
    </source>
</evidence>
<keyword evidence="3" id="KW-1133">Transmembrane helix</keyword>
<feature type="transmembrane region" description="Helical" evidence="3">
    <location>
        <begin position="167"/>
        <end position="188"/>
    </location>
</feature>
<feature type="transmembrane region" description="Helical" evidence="3">
    <location>
        <begin position="445"/>
        <end position="464"/>
    </location>
</feature>
<dbReference type="Pfam" id="PF07690">
    <property type="entry name" value="MFS_1"/>
    <property type="match status" value="1"/>
</dbReference>
<feature type="transmembrane region" description="Helical" evidence="3">
    <location>
        <begin position="99"/>
        <end position="126"/>
    </location>
</feature>
<feature type="transmembrane region" description="Helical" evidence="3">
    <location>
        <begin position="268"/>
        <end position="287"/>
    </location>
</feature>
<dbReference type="InterPro" id="IPR011701">
    <property type="entry name" value="MFS"/>
</dbReference>
<accession>A0ABQ8K6E4</accession>
<feature type="transmembrane region" description="Helical" evidence="3">
    <location>
        <begin position="335"/>
        <end position="354"/>
    </location>
</feature>
<evidence type="ECO:0000313" key="5">
    <source>
        <dbReference type="Proteomes" id="UP000814176"/>
    </source>
</evidence>
<dbReference type="PANTHER" id="PTHR11360">
    <property type="entry name" value="MONOCARBOXYLATE TRANSPORTER"/>
    <property type="match status" value="1"/>
</dbReference>
<feature type="transmembrane region" description="Helical" evidence="3">
    <location>
        <begin position="398"/>
        <end position="425"/>
    </location>
</feature>
<gene>
    <name evidence="4" type="ORF">C8Q71DRAFT_777465</name>
</gene>
<comment type="similarity">
    <text evidence="2">Belongs to the major facilitator superfamily. Monocarboxylate porter (TC 2.A.1.13) family.</text>
</comment>
<proteinExistence type="inferred from homology"/>
<reference evidence="4 5" key="1">
    <citation type="journal article" date="2021" name="Environ. Microbiol.">
        <title>Gene family expansions and transcriptome signatures uncover fungal adaptations to wood decay.</title>
        <authorList>
            <person name="Hage H."/>
            <person name="Miyauchi S."/>
            <person name="Viragh M."/>
            <person name="Drula E."/>
            <person name="Min B."/>
            <person name="Chaduli D."/>
            <person name="Navarro D."/>
            <person name="Favel A."/>
            <person name="Norest M."/>
            <person name="Lesage-Meessen L."/>
            <person name="Balint B."/>
            <person name="Merenyi Z."/>
            <person name="de Eugenio L."/>
            <person name="Morin E."/>
            <person name="Martinez A.T."/>
            <person name="Baldrian P."/>
            <person name="Stursova M."/>
            <person name="Martinez M.J."/>
            <person name="Novotny C."/>
            <person name="Magnuson J.K."/>
            <person name="Spatafora J.W."/>
            <person name="Maurice S."/>
            <person name="Pangilinan J."/>
            <person name="Andreopoulos W."/>
            <person name="LaButti K."/>
            <person name="Hundley H."/>
            <person name="Na H."/>
            <person name="Kuo A."/>
            <person name="Barry K."/>
            <person name="Lipzen A."/>
            <person name="Henrissat B."/>
            <person name="Riley R."/>
            <person name="Ahrendt S."/>
            <person name="Nagy L.G."/>
            <person name="Grigoriev I.V."/>
            <person name="Martin F."/>
            <person name="Rosso M.N."/>
        </authorList>
    </citation>
    <scope>NUCLEOTIDE SEQUENCE [LARGE SCALE GENOMIC DNA]</scope>
    <source>
        <strain evidence="4 5">CIRM-BRFM 1785</strain>
    </source>
</reference>
<name>A0ABQ8K6E4_9APHY</name>
<feature type="transmembrane region" description="Helical" evidence="3">
    <location>
        <begin position="360"/>
        <end position="377"/>
    </location>
</feature>
<keyword evidence="5" id="KW-1185">Reference proteome</keyword>
<dbReference type="EMBL" id="JADCUA010000021">
    <property type="protein sequence ID" value="KAH9832646.1"/>
    <property type="molecule type" value="Genomic_DNA"/>
</dbReference>
<evidence type="ECO:0000256" key="2">
    <source>
        <dbReference type="ARBA" id="ARBA00006727"/>
    </source>
</evidence>
<dbReference type="GeneID" id="72005445"/>
<dbReference type="PANTHER" id="PTHR11360:SF287">
    <property type="entry name" value="MFS MONOCARBOXYLATE TRANSPORTER"/>
    <property type="match status" value="1"/>
</dbReference>
<dbReference type="Gene3D" id="1.20.1250.20">
    <property type="entry name" value="MFS general substrate transporter like domains"/>
    <property type="match status" value="2"/>
</dbReference>
<organism evidence="4 5">
    <name type="scientific">Rhodofomes roseus</name>
    <dbReference type="NCBI Taxonomy" id="34475"/>
    <lineage>
        <taxon>Eukaryota</taxon>
        <taxon>Fungi</taxon>
        <taxon>Dikarya</taxon>
        <taxon>Basidiomycota</taxon>
        <taxon>Agaricomycotina</taxon>
        <taxon>Agaricomycetes</taxon>
        <taxon>Polyporales</taxon>
        <taxon>Rhodofomes</taxon>
    </lineage>
</organism>
<feature type="transmembrane region" description="Helical" evidence="3">
    <location>
        <begin position="228"/>
        <end position="248"/>
    </location>
</feature>
<dbReference type="Proteomes" id="UP000814176">
    <property type="component" value="Unassembled WGS sequence"/>
</dbReference>